<keyword evidence="2" id="KW-1185">Reference proteome</keyword>
<dbReference type="EMBL" id="OX459122">
    <property type="protein sequence ID" value="CAI9105828.1"/>
    <property type="molecule type" value="Genomic_DNA"/>
</dbReference>
<evidence type="ECO:0000313" key="2">
    <source>
        <dbReference type="Proteomes" id="UP001161247"/>
    </source>
</evidence>
<sequence>MASQFRFFQMYLQCVFQHIELVTAQYTLTEVTLPSHKDKTPNAEDCGIFIMHHMEQYDGGDYEDGTTLDFHTGNIKEYWWKYMLKILMHPSTKIRTKSSKQCTSSIQILLKKNQKKFQIMLI</sequence>
<dbReference type="AlphaFoldDB" id="A0AAV1DE01"/>
<name>A0AAV1DE01_OLDCO</name>
<gene>
    <name evidence="1" type="ORF">OLC1_LOCUS14439</name>
</gene>
<reference evidence="1" key="1">
    <citation type="submission" date="2023-03" db="EMBL/GenBank/DDBJ databases">
        <authorList>
            <person name="Julca I."/>
        </authorList>
    </citation>
    <scope>NUCLEOTIDE SEQUENCE</scope>
</reference>
<dbReference type="Proteomes" id="UP001161247">
    <property type="component" value="Chromosome 5"/>
</dbReference>
<organism evidence="1 2">
    <name type="scientific">Oldenlandia corymbosa var. corymbosa</name>
    <dbReference type="NCBI Taxonomy" id="529605"/>
    <lineage>
        <taxon>Eukaryota</taxon>
        <taxon>Viridiplantae</taxon>
        <taxon>Streptophyta</taxon>
        <taxon>Embryophyta</taxon>
        <taxon>Tracheophyta</taxon>
        <taxon>Spermatophyta</taxon>
        <taxon>Magnoliopsida</taxon>
        <taxon>eudicotyledons</taxon>
        <taxon>Gunneridae</taxon>
        <taxon>Pentapetalae</taxon>
        <taxon>asterids</taxon>
        <taxon>lamiids</taxon>
        <taxon>Gentianales</taxon>
        <taxon>Rubiaceae</taxon>
        <taxon>Rubioideae</taxon>
        <taxon>Spermacoceae</taxon>
        <taxon>Hedyotis-Oldenlandia complex</taxon>
        <taxon>Oldenlandia</taxon>
    </lineage>
</organism>
<evidence type="ECO:0000313" key="1">
    <source>
        <dbReference type="EMBL" id="CAI9105828.1"/>
    </source>
</evidence>
<dbReference type="Gene3D" id="3.40.395.10">
    <property type="entry name" value="Adenoviral Proteinase, Chain A"/>
    <property type="match status" value="1"/>
</dbReference>
<protein>
    <submittedName>
        <fullName evidence="1">OLC1v1004843C1</fullName>
    </submittedName>
</protein>
<proteinExistence type="predicted"/>
<accession>A0AAV1DE01</accession>